<dbReference type="Proteomes" id="UP000328092">
    <property type="component" value="Unassembled WGS sequence"/>
</dbReference>
<evidence type="ECO:0000313" key="2">
    <source>
        <dbReference type="Proteomes" id="UP000328092"/>
    </source>
</evidence>
<reference evidence="1" key="1">
    <citation type="submission" date="2019-02" db="EMBL/GenBank/DDBJ databases">
        <authorList>
            <person name="Pothier F.J."/>
        </authorList>
    </citation>
    <scope>NUCLEOTIDE SEQUENCE</scope>
    <source>
        <strain evidence="1">CI-1B</strain>
    </source>
</reference>
<dbReference type="EMBL" id="CAADFC020000008">
    <property type="protein sequence ID" value="VIO68760.1"/>
    <property type="molecule type" value="Genomic_DNA"/>
</dbReference>
<name>A0A508T2U7_9BRAD</name>
<evidence type="ECO:0000313" key="1">
    <source>
        <dbReference type="EMBL" id="VIO68760.1"/>
    </source>
</evidence>
<gene>
    <name evidence="1" type="ORF">CI1B_23440</name>
</gene>
<dbReference type="AlphaFoldDB" id="A0A508T2U7"/>
<dbReference type="RefSeq" id="WP_172627995.1">
    <property type="nucleotide sequence ID" value="NZ_CAADFC020000008.1"/>
</dbReference>
<comment type="caution">
    <text evidence="1">The sequence shown here is derived from an EMBL/GenBank/DDBJ whole genome shotgun (WGS) entry which is preliminary data.</text>
</comment>
<protein>
    <recommendedName>
        <fullName evidence="3">RES domain-containing protein</fullName>
    </recommendedName>
</protein>
<keyword evidence="2" id="KW-1185">Reference proteome</keyword>
<organism evidence="1 2">
    <name type="scientific">Bradyrhizobium ivorense</name>
    <dbReference type="NCBI Taxonomy" id="2511166"/>
    <lineage>
        <taxon>Bacteria</taxon>
        <taxon>Pseudomonadati</taxon>
        <taxon>Pseudomonadota</taxon>
        <taxon>Alphaproteobacteria</taxon>
        <taxon>Hyphomicrobiales</taxon>
        <taxon>Nitrobacteraceae</taxon>
        <taxon>Bradyrhizobium</taxon>
    </lineage>
</organism>
<evidence type="ECO:0008006" key="3">
    <source>
        <dbReference type="Google" id="ProtNLM"/>
    </source>
</evidence>
<proteinExistence type="predicted"/>
<accession>A0A508T2U7</accession>
<sequence>MEYSQISVDDQYRRLIPSKWPTIDIYEKFGSREMQTFAAELETITNPRLAAKARITGGDISADSNSPRLQNWNHAPFAYPMPEGTYSLPPPYSVLELAADERGALARAIIRREEFLSRTDEPACGVDMRMITNRVVGKFVDLRGLPPETSQTARWMMGQRLYEDGVHGVLFKMTELPGSEFICIFNNEVLVDRGVQGAHFRFRWDGERISRLYDFAADRDIDRSDIIADSMAALGAAG</sequence>